<gene>
    <name evidence="7" type="ORF">CNF02_11730</name>
</gene>
<accession>A0A2A5W885</accession>
<dbReference type="AlphaFoldDB" id="A0A2A5W885"/>
<dbReference type="PROSITE" id="PS51257">
    <property type="entry name" value="PROKAR_LIPOPROTEIN"/>
    <property type="match status" value="1"/>
</dbReference>
<comment type="caution">
    <text evidence="7">The sequence shown here is derived from an EMBL/GenBank/DDBJ whole genome shotgun (WGS) entry which is preliminary data.</text>
</comment>
<dbReference type="Gene3D" id="1.10.760.10">
    <property type="entry name" value="Cytochrome c-like domain"/>
    <property type="match status" value="1"/>
</dbReference>
<evidence type="ECO:0000256" key="4">
    <source>
        <dbReference type="PROSITE-ProRule" id="PRU00433"/>
    </source>
</evidence>
<keyword evidence="2 4" id="KW-0479">Metal-binding</keyword>
<feature type="signal peptide" evidence="5">
    <location>
        <begin position="1"/>
        <end position="20"/>
    </location>
</feature>
<evidence type="ECO:0000256" key="5">
    <source>
        <dbReference type="SAM" id="SignalP"/>
    </source>
</evidence>
<dbReference type="Proteomes" id="UP000219329">
    <property type="component" value="Unassembled WGS sequence"/>
</dbReference>
<evidence type="ECO:0000259" key="6">
    <source>
        <dbReference type="PROSITE" id="PS51007"/>
    </source>
</evidence>
<dbReference type="SUPFAM" id="SSF46626">
    <property type="entry name" value="Cytochrome c"/>
    <property type="match status" value="1"/>
</dbReference>
<dbReference type="GO" id="GO:0020037">
    <property type="term" value="F:heme binding"/>
    <property type="evidence" value="ECO:0007669"/>
    <property type="project" value="InterPro"/>
</dbReference>
<dbReference type="EMBL" id="NTJZ01000015">
    <property type="protein sequence ID" value="PDH32581.1"/>
    <property type="molecule type" value="Genomic_DNA"/>
</dbReference>
<name>A0A2A5W885_9GAMM</name>
<dbReference type="GO" id="GO:0046872">
    <property type="term" value="F:metal ion binding"/>
    <property type="evidence" value="ECO:0007669"/>
    <property type="project" value="UniProtKB-KW"/>
</dbReference>
<keyword evidence="3 4" id="KW-0408">Iron</keyword>
<keyword evidence="1 4" id="KW-0349">Heme</keyword>
<proteinExistence type="predicted"/>
<reference evidence="7 8" key="1">
    <citation type="submission" date="2017-08" db="EMBL/GenBank/DDBJ databases">
        <title>Fine stratification of microbial communities through a metagenomic profile of the photic zone.</title>
        <authorList>
            <person name="Haro-Moreno J.M."/>
            <person name="Lopez-Perez M."/>
            <person name="De La Torre J."/>
            <person name="Picazo A."/>
            <person name="Camacho A."/>
            <person name="Rodriguez-Valera F."/>
        </authorList>
    </citation>
    <scope>NUCLEOTIDE SEQUENCE [LARGE SCALE GENOMIC DNA]</scope>
    <source>
        <strain evidence="7">MED-G28</strain>
    </source>
</reference>
<dbReference type="InterPro" id="IPR009056">
    <property type="entry name" value="Cyt_c-like_dom"/>
</dbReference>
<feature type="chain" id="PRO_5013195973" description="Cytochrome c domain-containing protein" evidence="5">
    <location>
        <begin position="21"/>
        <end position="129"/>
    </location>
</feature>
<evidence type="ECO:0000256" key="2">
    <source>
        <dbReference type="ARBA" id="ARBA00022723"/>
    </source>
</evidence>
<protein>
    <recommendedName>
        <fullName evidence="6">Cytochrome c domain-containing protein</fullName>
    </recommendedName>
</protein>
<evidence type="ECO:0000313" key="7">
    <source>
        <dbReference type="EMBL" id="PDH32581.1"/>
    </source>
</evidence>
<feature type="domain" description="Cytochrome c" evidence="6">
    <location>
        <begin position="32"/>
        <end position="103"/>
    </location>
</feature>
<keyword evidence="5" id="KW-0732">Signal</keyword>
<evidence type="ECO:0000313" key="8">
    <source>
        <dbReference type="Proteomes" id="UP000219329"/>
    </source>
</evidence>
<organism evidence="7 8">
    <name type="scientific">OM182 bacterium MED-G28</name>
    <dbReference type="NCBI Taxonomy" id="1986256"/>
    <lineage>
        <taxon>Bacteria</taxon>
        <taxon>Pseudomonadati</taxon>
        <taxon>Pseudomonadota</taxon>
        <taxon>Gammaproteobacteria</taxon>
        <taxon>OMG group</taxon>
        <taxon>OM182 clade</taxon>
    </lineage>
</organism>
<evidence type="ECO:0000256" key="3">
    <source>
        <dbReference type="ARBA" id="ARBA00023004"/>
    </source>
</evidence>
<dbReference type="GO" id="GO:0009055">
    <property type="term" value="F:electron transfer activity"/>
    <property type="evidence" value="ECO:0007669"/>
    <property type="project" value="InterPro"/>
</dbReference>
<evidence type="ECO:0000256" key="1">
    <source>
        <dbReference type="ARBA" id="ARBA00022617"/>
    </source>
</evidence>
<dbReference type="InterPro" id="IPR036909">
    <property type="entry name" value="Cyt_c-like_dom_sf"/>
</dbReference>
<sequence length="129" mass="14018">MTRAVVAFILMLLASCTEQAPETSMDGIYTAQQAQRGAALFETLCQRCHSVQEFTGRSFDAIWAGVPAAALYARIANTMPLDQPGSLSLPQVNTLMAHIFDENEMPAGDTILDGDMDFMMSITLARPSQ</sequence>
<dbReference type="PROSITE" id="PS51007">
    <property type="entry name" value="CYTC"/>
    <property type="match status" value="1"/>
</dbReference>